<comment type="caution">
    <text evidence="3">The sequence shown here is derived from an EMBL/GenBank/DDBJ whole genome shotgun (WGS) entry which is preliminary data.</text>
</comment>
<feature type="domain" description="SAP" evidence="2">
    <location>
        <begin position="134"/>
        <end position="168"/>
    </location>
</feature>
<dbReference type="AlphaFoldDB" id="A0AA42B1B4"/>
<dbReference type="PROSITE" id="PS50800">
    <property type="entry name" value="SAP"/>
    <property type="match status" value="1"/>
</dbReference>
<dbReference type="Pfam" id="PF02037">
    <property type="entry name" value="SAP"/>
    <property type="match status" value="1"/>
</dbReference>
<dbReference type="SMART" id="SM00513">
    <property type="entry name" value="SAP"/>
    <property type="match status" value="1"/>
</dbReference>
<feature type="region of interest" description="Disordered" evidence="1">
    <location>
        <begin position="36"/>
        <end position="136"/>
    </location>
</feature>
<evidence type="ECO:0000313" key="4">
    <source>
        <dbReference type="Proteomes" id="UP001177140"/>
    </source>
</evidence>
<dbReference type="SUPFAM" id="SSF68906">
    <property type="entry name" value="SAP domain"/>
    <property type="match status" value="1"/>
</dbReference>
<dbReference type="InterPro" id="IPR003034">
    <property type="entry name" value="SAP_dom"/>
</dbReference>
<keyword evidence="4" id="KW-1185">Reference proteome</keyword>
<gene>
    <name evidence="3" type="ORF">MKW94_002351</name>
</gene>
<dbReference type="InterPro" id="IPR036361">
    <property type="entry name" value="SAP_dom_sf"/>
</dbReference>
<accession>A0AA42B1B4</accession>
<name>A0AA42B1B4_PAPNU</name>
<evidence type="ECO:0000313" key="3">
    <source>
        <dbReference type="EMBL" id="MCL7047803.1"/>
    </source>
</evidence>
<protein>
    <recommendedName>
        <fullName evidence="2">SAP domain-containing protein</fullName>
    </recommendedName>
</protein>
<organism evidence="3 4">
    <name type="scientific">Papaver nudicaule</name>
    <name type="common">Iceland poppy</name>
    <dbReference type="NCBI Taxonomy" id="74823"/>
    <lineage>
        <taxon>Eukaryota</taxon>
        <taxon>Viridiplantae</taxon>
        <taxon>Streptophyta</taxon>
        <taxon>Embryophyta</taxon>
        <taxon>Tracheophyta</taxon>
        <taxon>Spermatophyta</taxon>
        <taxon>Magnoliopsida</taxon>
        <taxon>Ranunculales</taxon>
        <taxon>Papaveraceae</taxon>
        <taxon>Papaveroideae</taxon>
        <taxon>Papaver</taxon>
    </lineage>
</organism>
<sequence length="170" mass="19012">ILRNRNSVLEASNAELKACNAELEARNAELERLHHEFQVAEPVNSQKEAEEGQKKKGQKRKAEYPYNTRKASKAIAAMLSSPRGSTSFQDESLTVQQRAEEEQAKPAPLSTGGTSEPYQIKEGSRTRSTSKDSYETMTVERLRSILKRKGLKAIGKKAELIARLRGQVKQ</sequence>
<dbReference type="EMBL" id="JAJJMA010297200">
    <property type="protein sequence ID" value="MCL7047803.1"/>
    <property type="molecule type" value="Genomic_DNA"/>
</dbReference>
<evidence type="ECO:0000259" key="2">
    <source>
        <dbReference type="PROSITE" id="PS50800"/>
    </source>
</evidence>
<feature type="compositionally biased region" description="Polar residues" evidence="1">
    <location>
        <begin position="82"/>
        <end position="97"/>
    </location>
</feature>
<reference evidence="3" key="1">
    <citation type="submission" date="2022-03" db="EMBL/GenBank/DDBJ databases">
        <title>A functionally conserved STORR gene fusion in Papaver species that diverged 16.8 million years ago.</title>
        <authorList>
            <person name="Catania T."/>
        </authorList>
    </citation>
    <scope>NUCLEOTIDE SEQUENCE</scope>
    <source>
        <strain evidence="3">S-191538</strain>
    </source>
</reference>
<evidence type="ECO:0000256" key="1">
    <source>
        <dbReference type="SAM" id="MobiDB-lite"/>
    </source>
</evidence>
<dbReference type="Gene3D" id="1.10.720.30">
    <property type="entry name" value="SAP domain"/>
    <property type="match status" value="1"/>
</dbReference>
<dbReference type="Proteomes" id="UP001177140">
    <property type="component" value="Unassembled WGS sequence"/>
</dbReference>
<proteinExistence type="predicted"/>
<feature type="non-terminal residue" evidence="3">
    <location>
        <position position="170"/>
    </location>
</feature>
<feature type="compositionally biased region" description="Basic and acidic residues" evidence="1">
    <location>
        <begin position="122"/>
        <end position="136"/>
    </location>
</feature>